<evidence type="ECO:0000256" key="1">
    <source>
        <dbReference type="ARBA" id="ARBA00009646"/>
    </source>
</evidence>
<evidence type="ECO:0000313" key="8">
    <source>
        <dbReference type="Proteomes" id="UP001221558"/>
    </source>
</evidence>
<comment type="similarity">
    <text evidence="1">Belongs to the beta/gamma-crystallin family.</text>
</comment>
<dbReference type="EMBL" id="CP117880">
    <property type="protein sequence ID" value="WDF69330.1"/>
    <property type="molecule type" value="Genomic_DNA"/>
</dbReference>
<name>A0ABY7WK33_9SPHI</name>
<dbReference type="Gene3D" id="1.50.10.100">
    <property type="entry name" value="Chondroitin AC/alginate lyase"/>
    <property type="match status" value="1"/>
</dbReference>
<keyword evidence="8" id="KW-1185">Reference proteome</keyword>
<reference evidence="7 8" key="1">
    <citation type="submission" date="2023-02" db="EMBL/GenBank/DDBJ databases">
        <title>Genome sequence of Sphingobacterium sp. KACC 22765.</title>
        <authorList>
            <person name="Kim S."/>
            <person name="Heo J."/>
            <person name="Kwon S.-W."/>
        </authorList>
    </citation>
    <scope>NUCLEOTIDE SEQUENCE [LARGE SCALE GENOMIC DNA]</scope>
    <source>
        <strain evidence="7 8">KACC 22765</strain>
    </source>
</reference>
<evidence type="ECO:0000313" key="7">
    <source>
        <dbReference type="EMBL" id="WDF69330.1"/>
    </source>
</evidence>
<accession>A0ABY7WK33</accession>
<dbReference type="SUPFAM" id="SSF48230">
    <property type="entry name" value="Chondroitin AC/alginate lyase"/>
    <property type="match status" value="1"/>
</dbReference>
<evidence type="ECO:0000256" key="3">
    <source>
        <dbReference type="ARBA" id="ARBA00022737"/>
    </source>
</evidence>
<evidence type="ECO:0000256" key="2">
    <source>
        <dbReference type="ARBA" id="ARBA00022729"/>
    </source>
</evidence>
<dbReference type="InterPro" id="IPR001064">
    <property type="entry name" value="Beta/gamma_crystallin"/>
</dbReference>
<sequence>MMSIKFFTKSSAYALLVMVFAFFSCQKELFPTTSLTATNQHQATGNEVDGATGYYSNLLMDKLTFDSIQLDLSSSAEAQSLLAREVTAKANDALMAVPQPVTRYSDTDGDKKVGSDAAKIYALGLQYFLFQEDAAAAQYLEKAKEFLLSWAAKNLPTNHTPNESGYLPFLTGYSLIRSRIDADSRTTIDNWFRTRFNFYKGLPVRTNNWETIRNLFMLNIAYTIHDVSFINQASADFNKHHNTNYRADGASVDFLGRDGFAYHVYDLLFVAQIGRTLAVYKGKSALDSLVHQRSTRWVNLRINPNDPPVLGGSISDAISFMAPYVLDPVNHVHLEFVHTEWAPDKNRSDYNKPYNATGSTYAFVEMASLMRDEMFSFVRKLNPNFTRYSNLPYYINSFGKSRSNPYIESVTFYGDLPFRGWYKSCGPGQYTLQNLTSLGIQNDQLSSIRIPTGFRVTLYEHGNFSGNSVVLTETTIDLSKYNFNDKTSSLKIEKL</sequence>
<protein>
    <submittedName>
        <fullName evidence="7">Alginate lyase family protein</fullName>
    </submittedName>
</protein>
<feature type="signal peptide" evidence="5">
    <location>
        <begin position="1"/>
        <end position="26"/>
    </location>
</feature>
<dbReference type="SMART" id="SM00247">
    <property type="entry name" value="XTALbg"/>
    <property type="match status" value="1"/>
</dbReference>
<dbReference type="RefSeq" id="WP_274268054.1">
    <property type="nucleotide sequence ID" value="NZ_CP117880.1"/>
</dbReference>
<feature type="chain" id="PRO_5046880728" evidence="5">
    <location>
        <begin position="27"/>
        <end position="495"/>
    </location>
</feature>
<dbReference type="InterPro" id="IPR008929">
    <property type="entry name" value="Chondroitin_lyas"/>
</dbReference>
<evidence type="ECO:0000259" key="6">
    <source>
        <dbReference type="PROSITE" id="PS50915"/>
    </source>
</evidence>
<dbReference type="InterPro" id="IPR008397">
    <property type="entry name" value="Alginate_lyase_dom"/>
</dbReference>
<dbReference type="InterPro" id="IPR011024">
    <property type="entry name" value="G_crystallin-like"/>
</dbReference>
<organism evidence="7 8">
    <name type="scientific">Sphingobacterium oryzagri</name>
    <dbReference type="NCBI Taxonomy" id="3025669"/>
    <lineage>
        <taxon>Bacteria</taxon>
        <taxon>Pseudomonadati</taxon>
        <taxon>Bacteroidota</taxon>
        <taxon>Sphingobacteriia</taxon>
        <taxon>Sphingobacteriales</taxon>
        <taxon>Sphingobacteriaceae</taxon>
        <taxon>Sphingobacterium</taxon>
    </lineage>
</organism>
<keyword evidence="4 7" id="KW-0456">Lyase</keyword>
<feature type="domain" description="Beta/gamma crystallin 'Greek key'" evidence="6">
    <location>
        <begin position="454"/>
        <end position="494"/>
    </location>
</feature>
<keyword evidence="2 5" id="KW-0732">Signal</keyword>
<dbReference type="GO" id="GO:0016829">
    <property type="term" value="F:lyase activity"/>
    <property type="evidence" value="ECO:0007669"/>
    <property type="project" value="UniProtKB-KW"/>
</dbReference>
<evidence type="ECO:0000256" key="4">
    <source>
        <dbReference type="ARBA" id="ARBA00023239"/>
    </source>
</evidence>
<dbReference type="Gene3D" id="2.60.20.10">
    <property type="entry name" value="Crystallins"/>
    <property type="match status" value="1"/>
</dbReference>
<proteinExistence type="inferred from homology"/>
<dbReference type="Pfam" id="PF05426">
    <property type="entry name" value="Alginate_lyase"/>
    <property type="match status" value="1"/>
</dbReference>
<dbReference type="PROSITE" id="PS50915">
    <property type="entry name" value="CRYSTALLIN_BETA_GAMMA"/>
    <property type="match status" value="1"/>
</dbReference>
<gene>
    <name evidence="7" type="ORF">PQ465_02845</name>
</gene>
<keyword evidence="3" id="KW-0677">Repeat</keyword>
<dbReference type="SUPFAM" id="SSF49695">
    <property type="entry name" value="gamma-Crystallin-like"/>
    <property type="match status" value="1"/>
</dbReference>
<dbReference type="Proteomes" id="UP001221558">
    <property type="component" value="Chromosome"/>
</dbReference>
<dbReference type="PROSITE" id="PS51257">
    <property type="entry name" value="PROKAR_LIPOPROTEIN"/>
    <property type="match status" value="1"/>
</dbReference>
<evidence type="ECO:0000256" key="5">
    <source>
        <dbReference type="SAM" id="SignalP"/>
    </source>
</evidence>